<keyword evidence="3" id="KW-1185">Reference proteome</keyword>
<name>A0A0P0X898_ORYSJ</name>
<feature type="compositionally biased region" description="Polar residues" evidence="1">
    <location>
        <begin position="32"/>
        <end position="47"/>
    </location>
</feature>
<sequence length="103" mass="10678">MGTEHASVLEQQDTGQYSQALATRRTLGAPTAQGSTNRRSINCQDSDNGVPLATGHAGGAGTLLGVVAPGVPHGRDTSPATRAFAGERAPHVYGDHRPPHEQQ</sequence>
<dbReference type="Proteomes" id="UP000059680">
    <property type="component" value="Chromosome 7"/>
</dbReference>
<evidence type="ECO:0000256" key="1">
    <source>
        <dbReference type="SAM" id="MobiDB-lite"/>
    </source>
</evidence>
<dbReference type="AlphaFoldDB" id="A0A0P0X898"/>
<proteinExistence type="predicted"/>
<protein>
    <submittedName>
        <fullName evidence="2">Os07g0588501 protein</fullName>
    </submittedName>
</protein>
<reference evidence="2 3" key="2">
    <citation type="journal article" date="2013" name="Plant Cell Physiol.">
        <title>Rice Annotation Project Database (RAP-DB): an integrative and interactive database for rice genomics.</title>
        <authorList>
            <person name="Sakai H."/>
            <person name="Lee S.S."/>
            <person name="Tanaka T."/>
            <person name="Numa H."/>
            <person name="Kim J."/>
            <person name="Kawahara Y."/>
            <person name="Wakimoto H."/>
            <person name="Yang C.C."/>
            <person name="Iwamoto M."/>
            <person name="Abe T."/>
            <person name="Yamada Y."/>
            <person name="Muto A."/>
            <person name="Inokuchi H."/>
            <person name="Ikemura T."/>
            <person name="Matsumoto T."/>
            <person name="Sasaki T."/>
            <person name="Itoh T."/>
        </authorList>
    </citation>
    <scope>NUCLEOTIDE SEQUENCE [LARGE SCALE GENOMIC DNA]</scope>
    <source>
        <strain evidence="3">cv. Nipponbare</strain>
    </source>
</reference>
<reference evidence="2 3" key="3">
    <citation type="journal article" date="2013" name="Rice">
        <title>Improvement of the Oryza sativa Nipponbare reference genome using next generation sequence and optical map data.</title>
        <authorList>
            <person name="Kawahara Y."/>
            <person name="de la Bastide M."/>
            <person name="Hamilton J.P."/>
            <person name="Kanamori H."/>
            <person name="McCombie W.R."/>
            <person name="Ouyang S."/>
            <person name="Schwartz D.C."/>
            <person name="Tanaka T."/>
            <person name="Wu J."/>
            <person name="Zhou S."/>
            <person name="Childs K.L."/>
            <person name="Davidson R.M."/>
            <person name="Lin H."/>
            <person name="Quesada-Ocampo L."/>
            <person name="Vaillancourt B."/>
            <person name="Sakai H."/>
            <person name="Lee S.S."/>
            <person name="Kim J."/>
            <person name="Numa H."/>
            <person name="Itoh T."/>
            <person name="Buell C.R."/>
            <person name="Matsumoto T."/>
        </authorList>
    </citation>
    <scope>NUCLEOTIDE SEQUENCE [LARGE SCALE GENOMIC DNA]</scope>
    <source>
        <strain evidence="3">cv. Nipponbare</strain>
    </source>
</reference>
<feature type="region of interest" description="Disordered" evidence="1">
    <location>
        <begin position="1"/>
        <end position="48"/>
    </location>
</feature>
<dbReference type="InParanoid" id="A0A0P0X898"/>
<evidence type="ECO:0000313" key="2">
    <source>
        <dbReference type="EMBL" id="BAT02417.1"/>
    </source>
</evidence>
<dbReference type="EMBL" id="AP014963">
    <property type="protein sequence ID" value="BAT02417.1"/>
    <property type="molecule type" value="Genomic_DNA"/>
</dbReference>
<feature type="compositionally biased region" description="Basic and acidic residues" evidence="1">
    <location>
        <begin position="88"/>
        <end position="103"/>
    </location>
</feature>
<feature type="compositionally biased region" description="Polar residues" evidence="1">
    <location>
        <begin position="9"/>
        <end position="21"/>
    </location>
</feature>
<reference evidence="3" key="1">
    <citation type="journal article" date="2005" name="Nature">
        <title>The map-based sequence of the rice genome.</title>
        <authorList>
            <consortium name="International rice genome sequencing project (IRGSP)"/>
            <person name="Matsumoto T."/>
            <person name="Wu J."/>
            <person name="Kanamori H."/>
            <person name="Katayose Y."/>
            <person name="Fujisawa M."/>
            <person name="Namiki N."/>
            <person name="Mizuno H."/>
            <person name="Yamamoto K."/>
            <person name="Antonio B.A."/>
            <person name="Baba T."/>
            <person name="Sakata K."/>
            <person name="Nagamura Y."/>
            <person name="Aoki H."/>
            <person name="Arikawa K."/>
            <person name="Arita K."/>
            <person name="Bito T."/>
            <person name="Chiden Y."/>
            <person name="Fujitsuka N."/>
            <person name="Fukunaka R."/>
            <person name="Hamada M."/>
            <person name="Harada C."/>
            <person name="Hayashi A."/>
            <person name="Hijishita S."/>
            <person name="Honda M."/>
            <person name="Hosokawa S."/>
            <person name="Ichikawa Y."/>
            <person name="Idonuma A."/>
            <person name="Iijima M."/>
            <person name="Ikeda M."/>
            <person name="Ikeno M."/>
            <person name="Ito K."/>
            <person name="Ito S."/>
            <person name="Ito T."/>
            <person name="Ito Y."/>
            <person name="Ito Y."/>
            <person name="Iwabuchi A."/>
            <person name="Kamiya K."/>
            <person name="Karasawa W."/>
            <person name="Kurita K."/>
            <person name="Katagiri S."/>
            <person name="Kikuta A."/>
            <person name="Kobayashi H."/>
            <person name="Kobayashi N."/>
            <person name="Machita K."/>
            <person name="Maehara T."/>
            <person name="Masukawa M."/>
            <person name="Mizubayashi T."/>
            <person name="Mukai Y."/>
            <person name="Nagasaki H."/>
            <person name="Nagata Y."/>
            <person name="Naito S."/>
            <person name="Nakashima M."/>
            <person name="Nakama Y."/>
            <person name="Nakamichi Y."/>
            <person name="Nakamura M."/>
            <person name="Meguro A."/>
            <person name="Negishi M."/>
            <person name="Ohta I."/>
            <person name="Ohta T."/>
            <person name="Okamoto M."/>
            <person name="Ono N."/>
            <person name="Saji S."/>
            <person name="Sakaguchi M."/>
            <person name="Sakai K."/>
            <person name="Shibata M."/>
            <person name="Shimokawa T."/>
            <person name="Song J."/>
            <person name="Takazaki Y."/>
            <person name="Terasawa K."/>
            <person name="Tsugane M."/>
            <person name="Tsuji K."/>
            <person name="Ueda S."/>
            <person name="Waki K."/>
            <person name="Yamagata H."/>
            <person name="Yamamoto M."/>
            <person name="Yamamoto S."/>
            <person name="Yamane H."/>
            <person name="Yoshiki S."/>
            <person name="Yoshihara R."/>
            <person name="Yukawa K."/>
            <person name="Zhong H."/>
            <person name="Yano M."/>
            <person name="Yuan Q."/>
            <person name="Ouyang S."/>
            <person name="Liu J."/>
            <person name="Jones K.M."/>
            <person name="Gansberger K."/>
            <person name="Moffat K."/>
            <person name="Hill J."/>
            <person name="Bera J."/>
            <person name="Fadrosh D."/>
            <person name="Jin S."/>
            <person name="Johri S."/>
            <person name="Kim M."/>
            <person name="Overton L."/>
            <person name="Reardon M."/>
            <person name="Tsitrin T."/>
            <person name="Vuong H."/>
            <person name="Weaver B."/>
            <person name="Ciecko A."/>
            <person name="Tallon L."/>
            <person name="Jackson J."/>
            <person name="Pai G."/>
            <person name="Aken S.V."/>
            <person name="Utterback T."/>
            <person name="Reidmuller S."/>
            <person name="Feldblyum T."/>
            <person name="Hsiao J."/>
            <person name="Zismann V."/>
            <person name="Iobst S."/>
            <person name="de Vazeille A.R."/>
            <person name="Buell C.R."/>
            <person name="Ying K."/>
            <person name="Li Y."/>
            <person name="Lu T."/>
            <person name="Huang Y."/>
            <person name="Zhao Q."/>
            <person name="Feng Q."/>
            <person name="Zhang L."/>
            <person name="Zhu J."/>
            <person name="Weng Q."/>
            <person name="Mu J."/>
            <person name="Lu Y."/>
            <person name="Fan D."/>
            <person name="Liu Y."/>
            <person name="Guan J."/>
            <person name="Zhang Y."/>
            <person name="Yu S."/>
            <person name="Liu X."/>
            <person name="Zhang Y."/>
            <person name="Hong G."/>
            <person name="Han B."/>
            <person name="Choisne N."/>
            <person name="Demange N."/>
            <person name="Orjeda G."/>
            <person name="Samain S."/>
            <person name="Cattolico L."/>
            <person name="Pelletier E."/>
            <person name="Couloux A."/>
            <person name="Segurens B."/>
            <person name="Wincker P."/>
            <person name="D'Hont A."/>
            <person name="Scarpelli C."/>
            <person name="Weissenbach J."/>
            <person name="Salanoubat M."/>
            <person name="Quetier F."/>
            <person name="Yu Y."/>
            <person name="Kim H.R."/>
            <person name="Rambo T."/>
            <person name="Currie J."/>
            <person name="Collura K."/>
            <person name="Luo M."/>
            <person name="Yang T."/>
            <person name="Ammiraju J.S.S."/>
            <person name="Engler F."/>
            <person name="Soderlund C."/>
            <person name="Wing R.A."/>
            <person name="Palmer L.E."/>
            <person name="de la Bastide M."/>
            <person name="Spiegel L."/>
            <person name="Nascimento L."/>
            <person name="Zutavern T."/>
            <person name="O'Shaughnessy A."/>
            <person name="Dike S."/>
            <person name="Dedhia N."/>
            <person name="Preston R."/>
            <person name="Balija V."/>
            <person name="McCombie W.R."/>
            <person name="Chow T."/>
            <person name="Chen H."/>
            <person name="Chung M."/>
            <person name="Chen C."/>
            <person name="Shaw J."/>
            <person name="Wu H."/>
            <person name="Hsiao K."/>
            <person name="Chao Y."/>
            <person name="Chu M."/>
            <person name="Cheng C."/>
            <person name="Hour A."/>
            <person name="Lee P."/>
            <person name="Lin S."/>
            <person name="Lin Y."/>
            <person name="Liou J."/>
            <person name="Liu S."/>
            <person name="Hsing Y."/>
            <person name="Raghuvanshi S."/>
            <person name="Mohanty A."/>
            <person name="Bharti A.K."/>
            <person name="Gaur A."/>
            <person name="Gupta V."/>
            <person name="Kumar D."/>
            <person name="Ravi V."/>
            <person name="Vij S."/>
            <person name="Kapur A."/>
            <person name="Khurana P."/>
            <person name="Khurana P."/>
            <person name="Khurana J.P."/>
            <person name="Tyagi A.K."/>
            <person name="Gaikwad K."/>
            <person name="Singh A."/>
            <person name="Dalal V."/>
            <person name="Srivastava S."/>
            <person name="Dixit A."/>
            <person name="Pal A.K."/>
            <person name="Ghazi I.A."/>
            <person name="Yadav M."/>
            <person name="Pandit A."/>
            <person name="Bhargava A."/>
            <person name="Sureshbabu K."/>
            <person name="Batra K."/>
            <person name="Sharma T.R."/>
            <person name="Mohapatra T."/>
            <person name="Singh N.K."/>
            <person name="Messing J."/>
            <person name="Nelson A.B."/>
            <person name="Fuks G."/>
            <person name="Kavchok S."/>
            <person name="Keizer G."/>
            <person name="Linton E."/>
            <person name="Llaca V."/>
            <person name="Song R."/>
            <person name="Tanyolac B."/>
            <person name="Young S."/>
            <person name="Ho-Il K."/>
            <person name="Hahn J.H."/>
            <person name="Sangsakoo G."/>
            <person name="Vanavichit A."/>
            <person name="de Mattos Luiz.A.T."/>
            <person name="Zimmer P.D."/>
            <person name="Malone G."/>
            <person name="Dellagostin O."/>
            <person name="de Oliveira A.C."/>
            <person name="Bevan M."/>
            <person name="Bancroft I."/>
            <person name="Minx P."/>
            <person name="Cordum H."/>
            <person name="Wilson R."/>
            <person name="Cheng Z."/>
            <person name="Jin W."/>
            <person name="Jiang J."/>
            <person name="Leong S.A."/>
            <person name="Iwama H."/>
            <person name="Gojobori T."/>
            <person name="Itoh T."/>
            <person name="Niimura Y."/>
            <person name="Fujii Y."/>
            <person name="Habara T."/>
            <person name="Sakai H."/>
            <person name="Sato Y."/>
            <person name="Wilson G."/>
            <person name="Kumar K."/>
            <person name="McCouch S."/>
            <person name="Juretic N."/>
            <person name="Hoen D."/>
            <person name="Wright S."/>
            <person name="Bruskiewich R."/>
            <person name="Bureau T."/>
            <person name="Miyao A."/>
            <person name="Hirochika H."/>
            <person name="Nishikawa T."/>
            <person name="Kadowaki K."/>
            <person name="Sugiura M."/>
            <person name="Burr B."/>
            <person name="Sasaki T."/>
        </authorList>
    </citation>
    <scope>NUCLEOTIDE SEQUENCE [LARGE SCALE GENOMIC DNA]</scope>
    <source>
        <strain evidence="3">cv. Nipponbare</strain>
    </source>
</reference>
<evidence type="ECO:0000313" key="3">
    <source>
        <dbReference type="Proteomes" id="UP000059680"/>
    </source>
</evidence>
<feature type="region of interest" description="Disordered" evidence="1">
    <location>
        <begin position="70"/>
        <end position="103"/>
    </location>
</feature>
<organism evidence="2 3">
    <name type="scientific">Oryza sativa subsp. japonica</name>
    <name type="common">Rice</name>
    <dbReference type="NCBI Taxonomy" id="39947"/>
    <lineage>
        <taxon>Eukaryota</taxon>
        <taxon>Viridiplantae</taxon>
        <taxon>Streptophyta</taxon>
        <taxon>Embryophyta</taxon>
        <taxon>Tracheophyta</taxon>
        <taxon>Spermatophyta</taxon>
        <taxon>Magnoliopsida</taxon>
        <taxon>Liliopsida</taxon>
        <taxon>Poales</taxon>
        <taxon>Poaceae</taxon>
        <taxon>BOP clade</taxon>
        <taxon>Oryzoideae</taxon>
        <taxon>Oryzeae</taxon>
        <taxon>Oryzinae</taxon>
        <taxon>Oryza</taxon>
        <taxon>Oryza sativa</taxon>
    </lineage>
</organism>
<gene>
    <name evidence="2" type="ordered locus">Os07g0588501</name>
    <name evidence="2" type="ORF">OSNPB_070588501</name>
</gene>
<accession>A0A0P0X898</accession>
<dbReference type="PaxDb" id="39947-A0A0P0X898"/>